<comment type="caution">
    <text evidence="1">The sequence shown here is derived from an EMBL/GenBank/DDBJ whole genome shotgun (WGS) entry which is preliminary data.</text>
</comment>
<dbReference type="OrthoDB" id="8063676at2759"/>
<protein>
    <recommendedName>
        <fullName evidence="3">DUF4219 domain-containing protein</fullName>
    </recommendedName>
</protein>
<dbReference type="AlphaFoldDB" id="A0A9Q3PQL3"/>
<name>A0A9Q3PQL3_9BASI</name>
<evidence type="ECO:0000313" key="2">
    <source>
        <dbReference type="Proteomes" id="UP000765509"/>
    </source>
</evidence>
<dbReference type="Proteomes" id="UP000765509">
    <property type="component" value="Unassembled WGS sequence"/>
</dbReference>
<evidence type="ECO:0008006" key="3">
    <source>
        <dbReference type="Google" id="ProtNLM"/>
    </source>
</evidence>
<organism evidence="1 2">
    <name type="scientific">Austropuccinia psidii MF-1</name>
    <dbReference type="NCBI Taxonomy" id="1389203"/>
    <lineage>
        <taxon>Eukaryota</taxon>
        <taxon>Fungi</taxon>
        <taxon>Dikarya</taxon>
        <taxon>Basidiomycota</taxon>
        <taxon>Pucciniomycotina</taxon>
        <taxon>Pucciniomycetes</taxon>
        <taxon>Pucciniales</taxon>
        <taxon>Sphaerophragmiaceae</taxon>
        <taxon>Austropuccinia</taxon>
    </lineage>
</organism>
<reference evidence="1" key="1">
    <citation type="submission" date="2021-03" db="EMBL/GenBank/DDBJ databases">
        <title>Draft genome sequence of rust myrtle Austropuccinia psidii MF-1, a brazilian biotype.</title>
        <authorList>
            <person name="Quecine M.C."/>
            <person name="Pachon D.M.R."/>
            <person name="Bonatelli M.L."/>
            <person name="Correr F.H."/>
            <person name="Franceschini L.M."/>
            <person name="Leite T.F."/>
            <person name="Margarido G.R.A."/>
            <person name="Almeida C.A."/>
            <person name="Ferrarezi J.A."/>
            <person name="Labate C.A."/>
        </authorList>
    </citation>
    <scope>NUCLEOTIDE SEQUENCE</scope>
    <source>
        <strain evidence="1">MF-1</strain>
    </source>
</reference>
<gene>
    <name evidence="1" type="ORF">O181_108642</name>
</gene>
<proteinExistence type="predicted"/>
<dbReference type="EMBL" id="AVOT02083502">
    <property type="protein sequence ID" value="MBW0568927.1"/>
    <property type="molecule type" value="Genomic_DNA"/>
</dbReference>
<accession>A0A9Q3PQL3</accession>
<keyword evidence="2" id="KW-1185">Reference proteome</keyword>
<evidence type="ECO:0000313" key="1">
    <source>
        <dbReference type="EMBL" id="MBW0568927.1"/>
    </source>
</evidence>
<sequence>MNYKPLDIKDISTIPILNRTNYGDWQMHMKIHLRSRDLLEVCEKSVPSDASTSTVNKCTRASFEAINVITTRMTERDFREVISSKTIENSWELWSKIAEQYASKRTFNRGRVWMDWQRCFYDGNLQIYCEP</sequence>